<comment type="caution">
    <text evidence="1">The sequence shown here is derived from an EMBL/GenBank/DDBJ whole genome shotgun (WGS) entry which is preliminary data.</text>
</comment>
<dbReference type="Proteomes" id="UP000460287">
    <property type="component" value="Unassembled WGS sequence"/>
</dbReference>
<dbReference type="RefSeq" id="WP_154530871.1">
    <property type="nucleotide sequence ID" value="NZ_JAXFSD010000055.1"/>
</dbReference>
<gene>
    <name evidence="1" type="ORF">FYJ33_06135</name>
</gene>
<accession>A0A7X2MYK5</accession>
<keyword evidence="2" id="KW-1185">Reference proteome</keyword>
<organism evidence="1 2">
    <name type="scientific">Inconstantimicrobium porci</name>
    <dbReference type="NCBI Taxonomy" id="2652291"/>
    <lineage>
        <taxon>Bacteria</taxon>
        <taxon>Bacillati</taxon>
        <taxon>Bacillota</taxon>
        <taxon>Clostridia</taxon>
        <taxon>Eubacteriales</taxon>
        <taxon>Clostridiaceae</taxon>
        <taxon>Inconstantimicrobium</taxon>
    </lineage>
</organism>
<dbReference type="AlphaFoldDB" id="A0A7X2MYK5"/>
<protein>
    <submittedName>
        <fullName evidence="1">Uncharacterized protein</fullName>
    </submittedName>
</protein>
<evidence type="ECO:0000313" key="1">
    <source>
        <dbReference type="EMBL" id="MSR90995.1"/>
    </source>
</evidence>
<reference evidence="1 2" key="1">
    <citation type="submission" date="2019-08" db="EMBL/GenBank/DDBJ databases">
        <title>In-depth cultivation of the pig gut microbiome towards novel bacterial diversity and tailored functional studies.</title>
        <authorList>
            <person name="Wylensek D."/>
            <person name="Hitch T.C.A."/>
            <person name="Clavel T."/>
        </authorList>
    </citation>
    <scope>NUCLEOTIDE SEQUENCE [LARGE SCALE GENOMIC DNA]</scope>
    <source>
        <strain evidence="1 2">WCA-383-APC-5B</strain>
    </source>
</reference>
<proteinExistence type="predicted"/>
<name>A0A7X2MYK5_9CLOT</name>
<dbReference type="EMBL" id="VULX01000006">
    <property type="protein sequence ID" value="MSR90995.1"/>
    <property type="molecule type" value="Genomic_DNA"/>
</dbReference>
<evidence type="ECO:0000313" key="2">
    <source>
        <dbReference type="Proteomes" id="UP000460287"/>
    </source>
</evidence>
<sequence length="446" mass="52886">MINNENCVLPSGLVTCFIGDRELRILDIASDRISLRLNEDIGGIASILVAFYVFSENRYEEIVINDFKLLNKENTEFYKIYRFEINDKYYSNNVKKILNNYSKYVTLKTFGSESEFSQEMVNYPSQEDYKFYSFFDDMKREWMKDIYYEDYDDTVLSSVDYAVSLHNDNMYKKYLALGIDKFLDYYIDENYIGNHPLFKNKISRIYIGNEFCHNLFPDIDMLLKIMDKAVYEGIEVTLSFTYLRDCLINKTKADIDEIYSWCVKNNKNIELVINDWGMLNLIEYKDDYITPVLGVLLNKRKKDPRIKYKNGYKNHKDLMADNSLNSETYSQFLNKLLIKRYEYESCGYKMNIAKGKHSIHIPYYVTNTSQFCPLYAMCTNMDRGNQMLVINCPKYCSDYAFAYPKHLKMAGIYNSLFSFDDTLLKEFYLLKDYVDNGIDRIVFNFM</sequence>